<dbReference type="InterPro" id="IPR011004">
    <property type="entry name" value="Trimer_LpxA-like_sf"/>
</dbReference>
<proteinExistence type="inferred from homology"/>
<keyword evidence="8" id="KW-1185">Reference proteome</keyword>
<feature type="domain" description="Maltose/galactoside acetyltransferase" evidence="6">
    <location>
        <begin position="4"/>
        <end position="58"/>
    </location>
</feature>
<dbReference type="InterPro" id="IPR018357">
    <property type="entry name" value="Hexapep_transf_CS"/>
</dbReference>
<accession>A0ABS8FWS2</accession>
<reference evidence="7 8" key="1">
    <citation type="submission" date="2021-10" db="EMBL/GenBank/DDBJ databases">
        <title>Anaerobic single-cell dispensing facilitates the cultivation of human gut bacteria.</title>
        <authorList>
            <person name="Afrizal A."/>
        </authorList>
    </citation>
    <scope>NUCLEOTIDE SEQUENCE [LARGE SCALE GENOMIC DNA]</scope>
    <source>
        <strain evidence="7 8">CLA-AA-H200</strain>
    </source>
</reference>
<name>A0ABS8FWS2_9FIRM</name>
<dbReference type="PANTHER" id="PTHR43017:SF1">
    <property type="entry name" value="ACETYLTRANSFERASE YJL218W-RELATED"/>
    <property type="match status" value="1"/>
</dbReference>
<dbReference type="Gene3D" id="2.160.10.10">
    <property type="entry name" value="Hexapeptide repeat proteins"/>
    <property type="match status" value="1"/>
</dbReference>
<gene>
    <name evidence="7" type="ORF">LKD70_08600</name>
</gene>
<sequence>MNDWEKLQKGLLYDDLGQILVEMRVECKKLFRKYNETDDSQPEERMEILKELLGSVGTNPVIEPRFQCEFGKNIHIGDNVYINFGCTILDCAEVTIGNHVLIGPNAGIYAVNHCIDPEERIRGGCFSKPIHIEDYVWIGADVTIVPGVTIGKGSVIGAGSVVVKDIPPNVVAVGNPCRVLHEITEKDKTGYRRE</sequence>
<keyword evidence="4 5" id="KW-0012">Acyltransferase</keyword>
<evidence type="ECO:0000256" key="4">
    <source>
        <dbReference type="ARBA" id="ARBA00023315"/>
    </source>
</evidence>
<dbReference type="InterPro" id="IPR024688">
    <property type="entry name" value="Mac_dom"/>
</dbReference>
<keyword evidence="3" id="KW-0677">Repeat</keyword>
<dbReference type="Proteomes" id="UP001198151">
    <property type="component" value="Unassembled WGS sequence"/>
</dbReference>
<evidence type="ECO:0000256" key="1">
    <source>
        <dbReference type="ARBA" id="ARBA00007274"/>
    </source>
</evidence>
<dbReference type="Pfam" id="PF12464">
    <property type="entry name" value="Mac"/>
    <property type="match status" value="1"/>
</dbReference>
<dbReference type="RefSeq" id="WP_227707616.1">
    <property type="nucleotide sequence ID" value="NZ_JAJEQX010000013.1"/>
</dbReference>
<dbReference type="InterPro" id="IPR001451">
    <property type="entry name" value="Hexapep"/>
</dbReference>
<dbReference type="PROSITE" id="PS00101">
    <property type="entry name" value="HEXAPEP_TRANSFERASES"/>
    <property type="match status" value="1"/>
</dbReference>
<evidence type="ECO:0000259" key="6">
    <source>
        <dbReference type="SMART" id="SM01266"/>
    </source>
</evidence>
<evidence type="ECO:0000313" key="8">
    <source>
        <dbReference type="Proteomes" id="UP001198151"/>
    </source>
</evidence>
<dbReference type="SMART" id="SM01266">
    <property type="entry name" value="Mac"/>
    <property type="match status" value="1"/>
</dbReference>
<dbReference type="SUPFAM" id="SSF51161">
    <property type="entry name" value="Trimeric LpxA-like enzymes"/>
    <property type="match status" value="1"/>
</dbReference>
<keyword evidence="2 5" id="KW-0808">Transferase</keyword>
<dbReference type="Pfam" id="PF14602">
    <property type="entry name" value="Hexapep_2"/>
    <property type="match status" value="1"/>
</dbReference>
<evidence type="ECO:0000256" key="3">
    <source>
        <dbReference type="ARBA" id="ARBA00022737"/>
    </source>
</evidence>
<evidence type="ECO:0000256" key="2">
    <source>
        <dbReference type="ARBA" id="ARBA00022679"/>
    </source>
</evidence>
<dbReference type="InterPro" id="IPR039369">
    <property type="entry name" value="LacA-like"/>
</dbReference>
<organism evidence="7 8">
    <name type="scientific">Ruminococcus turbiniformis</name>
    <dbReference type="NCBI Taxonomy" id="2881258"/>
    <lineage>
        <taxon>Bacteria</taxon>
        <taxon>Bacillati</taxon>
        <taxon>Bacillota</taxon>
        <taxon>Clostridia</taxon>
        <taxon>Eubacteriales</taxon>
        <taxon>Oscillospiraceae</taxon>
        <taxon>Ruminococcus</taxon>
    </lineage>
</organism>
<comment type="caution">
    <text evidence="7">The sequence shown here is derived from an EMBL/GenBank/DDBJ whole genome shotgun (WGS) entry which is preliminary data.</text>
</comment>
<dbReference type="PANTHER" id="PTHR43017">
    <property type="entry name" value="GALACTOSIDE O-ACETYLTRANSFERASE"/>
    <property type="match status" value="1"/>
</dbReference>
<comment type="similarity">
    <text evidence="1 5">Belongs to the transferase hexapeptide repeat family.</text>
</comment>
<evidence type="ECO:0000313" key="7">
    <source>
        <dbReference type="EMBL" id="MCC2254475.1"/>
    </source>
</evidence>
<dbReference type="CDD" id="cd03357">
    <property type="entry name" value="LbH_MAT_GAT"/>
    <property type="match status" value="1"/>
</dbReference>
<dbReference type="EMBL" id="JAJEQX010000013">
    <property type="protein sequence ID" value="MCC2254475.1"/>
    <property type="molecule type" value="Genomic_DNA"/>
</dbReference>
<protein>
    <recommendedName>
        <fullName evidence="5">Acetyltransferase</fullName>
        <ecNumber evidence="5">2.3.1.-</ecNumber>
    </recommendedName>
</protein>
<dbReference type="EC" id="2.3.1.-" evidence="5"/>
<evidence type="ECO:0000256" key="5">
    <source>
        <dbReference type="RuleBase" id="RU367021"/>
    </source>
</evidence>
<dbReference type="Pfam" id="PF00132">
    <property type="entry name" value="Hexapep"/>
    <property type="match status" value="1"/>
</dbReference>